<evidence type="ECO:0000313" key="3">
    <source>
        <dbReference type="Proteomes" id="UP001162164"/>
    </source>
</evidence>
<organism evidence="2 3">
    <name type="scientific">Molorchus minor</name>
    <dbReference type="NCBI Taxonomy" id="1323400"/>
    <lineage>
        <taxon>Eukaryota</taxon>
        <taxon>Metazoa</taxon>
        <taxon>Ecdysozoa</taxon>
        <taxon>Arthropoda</taxon>
        <taxon>Hexapoda</taxon>
        <taxon>Insecta</taxon>
        <taxon>Pterygota</taxon>
        <taxon>Neoptera</taxon>
        <taxon>Endopterygota</taxon>
        <taxon>Coleoptera</taxon>
        <taxon>Polyphaga</taxon>
        <taxon>Cucujiformia</taxon>
        <taxon>Chrysomeloidea</taxon>
        <taxon>Cerambycidae</taxon>
        <taxon>Lamiinae</taxon>
        <taxon>Monochamini</taxon>
        <taxon>Molorchus</taxon>
    </lineage>
</organism>
<comment type="caution">
    <text evidence="2">The sequence shown here is derived from an EMBL/GenBank/DDBJ whole genome shotgun (WGS) entry which is preliminary data.</text>
</comment>
<evidence type="ECO:0000256" key="1">
    <source>
        <dbReference type="SAM" id="MobiDB-lite"/>
    </source>
</evidence>
<keyword evidence="3" id="KW-1185">Reference proteome</keyword>
<gene>
    <name evidence="2" type="ORF">NQ317_019020</name>
</gene>
<protein>
    <submittedName>
        <fullName evidence="2">Uncharacterized protein</fullName>
    </submittedName>
</protein>
<name>A0ABQ9J559_9CUCU</name>
<proteinExistence type="predicted"/>
<sequence>MSSISAQGVVERASAELSKRINGLGLRGSKHHSAKGSVMERVTNVFCGGQQRRRDGPREALQATSGEGNLEKRRRSGRSLRQRQEAEADPDLPHLGSADGGREVPGKVLRVFQSVRQVCAGAGVFQVEGCPLQVAAVLDRPDAGVAMPRNAWFPRERKSSSLFFLAKERVS</sequence>
<dbReference type="Proteomes" id="UP001162164">
    <property type="component" value="Unassembled WGS sequence"/>
</dbReference>
<accession>A0ABQ9J559</accession>
<feature type="region of interest" description="Disordered" evidence="1">
    <location>
        <begin position="46"/>
        <end position="103"/>
    </location>
</feature>
<dbReference type="EMBL" id="JAPWTJ010001262">
    <property type="protein sequence ID" value="KAJ8972989.1"/>
    <property type="molecule type" value="Genomic_DNA"/>
</dbReference>
<feature type="compositionally biased region" description="Basic residues" evidence="1">
    <location>
        <begin position="72"/>
        <end position="81"/>
    </location>
</feature>
<reference evidence="2" key="1">
    <citation type="journal article" date="2023" name="Insect Mol. Biol.">
        <title>Genome sequencing provides insights into the evolution of gene families encoding plant cell wall-degrading enzymes in longhorned beetles.</title>
        <authorList>
            <person name="Shin N.R."/>
            <person name="Okamura Y."/>
            <person name="Kirsch R."/>
            <person name="Pauchet Y."/>
        </authorList>
    </citation>
    <scope>NUCLEOTIDE SEQUENCE</scope>
    <source>
        <strain evidence="2">MMC_N1</strain>
    </source>
</reference>
<evidence type="ECO:0000313" key="2">
    <source>
        <dbReference type="EMBL" id="KAJ8972989.1"/>
    </source>
</evidence>